<organism evidence="1 2">
    <name type="scientific">Macrosiphum euphorbiae</name>
    <name type="common">potato aphid</name>
    <dbReference type="NCBI Taxonomy" id="13131"/>
    <lineage>
        <taxon>Eukaryota</taxon>
        <taxon>Metazoa</taxon>
        <taxon>Ecdysozoa</taxon>
        <taxon>Arthropoda</taxon>
        <taxon>Hexapoda</taxon>
        <taxon>Insecta</taxon>
        <taxon>Pterygota</taxon>
        <taxon>Neoptera</taxon>
        <taxon>Paraneoptera</taxon>
        <taxon>Hemiptera</taxon>
        <taxon>Sternorrhyncha</taxon>
        <taxon>Aphidomorpha</taxon>
        <taxon>Aphidoidea</taxon>
        <taxon>Aphididae</taxon>
        <taxon>Macrosiphini</taxon>
        <taxon>Macrosiphum</taxon>
    </lineage>
</organism>
<gene>
    <name evidence="1" type="ORF">MEUPH1_LOCUS16029</name>
</gene>
<keyword evidence="2" id="KW-1185">Reference proteome</keyword>
<protein>
    <submittedName>
        <fullName evidence="1">Uncharacterized protein</fullName>
    </submittedName>
</protein>
<proteinExistence type="predicted"/>
<comment type="caution">
    <text evidence="1">The sequence shown here is derived from an EMBL/GenBank/DDBJ whole genome shotgun (WGS) entry which is preliminary data.</text>
</comment>
<name>A0AAV0WYX2_9HEMI</name>
<dbReference type="EMBL" id="CARXXK010000003">
    <property type="protein sequence ID" value="CAI6360767.1"/>
    <property type="molecule type" value="Genomic_DNA"/>
</dbReference>
<accession>A0AAV0WYX2</accession>
<evidence type="ECO:0000313" key="2">
    <source>
        <dbReference type="Proteomes" id="UP001160148"/>
    </source>
</evidence>
<dbReference type="Proteomes" id="UP001160148">
    <property type="component" value="Unassembled WGS sequence"/>
</dbReference>
<reference evidence="1 2" key="1">
    <citation type="submission" date="2023-01" db="EMBL/GenBank/DDBJ databases">
        <authorList>
            <person name="Whitehead M."/>
        </authorList>
    </citation>
    <scope>NUCLEOTIDE SEQUENCE [LARGE SCALE GENOMIC DNA]</scope>
</reference>
<dbReference type="AlphaFoldDB" id="A0AAV0WYX2"/>
<sequence>MKHNRRKMTHTQLMTVRLKIVYAVSEVLDQQPMTMTLTLTDFKVLDELTEDLKLVTAFKRSFNLPPTHISVSE</sequence>
<evidence type="ECO:0000313" key="1">
    <source>
        <dbReference type="EMBL" id="CAI6360767.1"/>
    </source>
</evidence>